<keyword evidence="2" id="KW-1185">Reference proteome</keyword>
<protein>
    <submittedName>
        <fullName evidence="1">Uncharacterized protein</fullName>
    </submittedName>
</protein>
<dbReference type="Proteomes" id="UP000323917">
    <property type="component" value="Chromosome"/>
</dbReference>
<dbReference type="EMBL" id="CP042913">
    <property type="protein sequence ID" value="QEG34003.1"/>
    <property type="molecule type" value="Genomic_DNA"/>
</dbReference>
<dbReference type="AlphaFoldDB" id="A0A5B9QIS3"/>
<gene>
    <name evidence="1" type="ORF">Pr1d_12750</name>
</gene>
<proteinExistence type="predicted"/>
<dbReference type="KEGG" id="bgok:Pr1d_12750"/>
<evidence type="ECO:0000313" key="1">
    <source>
        <dbReference type="EMBL" id="QEG34003.1"/>
    </source>
</evidence>
<sequence>MVFMTLNELENAITGLSPDELARFRAWFAQYDGEMWDQQIEADALAGRLDDLAEAALRAHREGKTREL</sequence>
<accession>A0A5B9QIS3</accession>
<organism evidence="1 2">
    <name type="scientific">Bythopirellula goksoeyrii</name>
    <dbReference type="NCBI Taxonomy" id="1400387"/>
    <lineage>
        <taxon>Bacteria</taxon>
        <taxon>Pseudomonadati</taxon>
        <taxon>Planctomycetota</taxon>
        <taxon>Planctomycetia</taxon>
        <taxon>Pirellulales</taxon>
        <taxon>Lacipirellulaceae</taxon>
        <taxon>Bythopirellula</taxon>
    </lineage>
</organism>
<name>A0A5B9QIS3_9BACT</name>
<reference evidence="1 2" key="1">
    <citation type="submission" date="2019-08" db="EMBL/GenBank/DDBJ databases">
        <title>Deep-cultivation of Planctomycetes and their phenomic and genomic characterization uncovers novel biology.</title>
        <authorList>
            <person name="Wiegand S."/>
            <person name="Jogler M."/>
            <person name="Boedeker C."/>
            <person name="Pinto D."/>
            <person name="Vollmers J."/>
            <person name="Rivas-Marin E."/>
            <person name="Kohn T."/>
            <person name="Peeters S.H."/>
            <person name="Heuer A."/>
            <person name="Rast P."/>
            <person name="Oberbeckmann S."/>
            <person name="Bunk B."/>
            <person name="Jeske O."/>
            <person name="Meyerdierks A."/>
            <person name="Storesund J.E."/>
            <person name="Kallscheuer N."/>
            <person name="Luecker S."/>
            <person name="Lage O.M."/>
            <person name="Pohl T."/>
            <person name="Merkel B.J."/>
            <person name="Hornburger P."/>
            <person name="Mueller R.-W."/>
            <person name="Bruemmer F."/>
            <person name="Labrenz M."/>
            <person name="Spormann A.M."/>
            <person name="Op den Camp H."/>
            <person name="Overmann J."/>
            <person name="Amann R."/>
            <person name="Jetten M.S.M."/>
            <person name="Mascher T."/>
            <person name="Medema M.H."/>
            <person name="Devos D.P."/>
            <person name="Kaster A.-K."/>
            <person name="Ovreas L."/>
            <person name="Rohde M."/>
            <person name="Galperin M.Y."/>
            <person name="Jogler C."/>
        </authorList>
    </citation>
    <scope>NUCLEOTIDE SEQUENCE [LARGE SCALE GENOMIC DNA]</scope>
    <source>
        <strain evidence="1 2">Pr1d</strain>
    </source>
</reference>
<evidence type="ECO:0000313" key="2">
    <source>
        <dbReference type="Proteomes" id="UP000323917"/>
    </source>
</evidence>